<proteinExistence type="predicted"/>
<dbReference type="Pfam" id="PF26650">
    <property type="entry name" value="DUF8215"/>
    <property type="match status" value="1"/>
</dbReference>
<dbReference type="PATRIC" id="fig|797209.4.peg.1012"/>
<evidence type="ECO:0000313" key="7">
    <source>
        <dbReference type="Proteomes" id="UP000184203"/>
    </source>
</evidence>
<name>E7QQF1_HALPU</name>
<dbReference type="InterPro" id="IPR058528">
    <property type="entry name" value="DUF8215"/>
</dbReference>
<keyword evidence="2" id="KW-0472">Membrane</keyword>
<dbReference type="Proteomes" id="UP000184203">
    <property type="component" value="Unassembled WGS sequence"/>
</dbReference>
<dbReference type="eggNOG" id="ENOG502N5DZ">
    <property type="taxonomic scope" value="Archaea"/>
</dbReference>
<dbReference type="RefSeq" id="WP_007977668.1">
    <property type="nucleotide sequence ID" value="NZ_AEMG01000004.1"/>
</dbReference>
<evidence type="ECO:0000313" key="6">
    <source>
        <dbReference type="Proteomes" id="UP000003751"/>
    </source>
</evidence>
<reference evidence="4 6" key="1">
    <citation type="journal article" date="2014" name="ISME J.">
        <title>Trehalose/2-sulfotrehalose biosynthesis and glycine-betaine uptake are widely spread mechanisms for osmoadaptation in the Halobacteriales.</title>
        <authorList>
            <person name="Youssef N.H."/>
            <person name="Savage-Ashlock K.N."/>
            <person name="McCully A.L."/>
            <person name="Luedtke B."/>
            <person name="Shaw E.I."/>
            <person name="Hoff W.D."/>
            <person name="Elshahed M.S."/>
        </authorList>
    </citation>
    <scope>NUCLEOTIDE SEQUENCE [LARGE SCALE GENOMIC DNA]</scope>
    <source>
        <strain evidence="4 6">DX253</strain>
    </source>
</reference>
<feature type="domain" description="DUF8215" evidence="3">
    <location>
        <begin position="38"/>
        <end position="168"/>
    </location>
</feature>
<keyword evidence="2" id="KW-0812">Transmembrane</keyword>
<feature type="compositionally biased region" description="Basic and acidic residues" evidence="1">
    <location>
        <begin position="1"/>
        <end position="12"/>
    </location>
</feature>
<feature type="transmembrane region" description="Helical" evidence="2">
    <location>
        <begin position="47"/>
        <end position="66"/>
    </location>
</feature>
<organism evidence="4 6">
    <name type="scientific">Haladaptatus paucihalophilus DX253</name>
    <dbReference type="NCBI Taxonomy" id="797209"/>
    <lineage>
        <taxon>Archaea</taxon>
        <taxon>Methanobacteriati</taxon>
        <taxon>Methanobacteriota</taxon>
        <taxon>Stenosarchaea group</taxon>
        <taxon>Halobacteria</taxon>
        <taxon>Halobacteriales</taxon>
        <taxon>Haladaptataceae</taxon>
        <taxon>Haladaptatus</taxon>
    </lineage>
</organism>
<protein>
    <recommendedName>
        <fullName evidence="3">DUF8215 domain-containing protein</fullName>
    </recommendedName>
</protein>
<reference evidence="5" key="2">
    <citation type="submission" date="2016-11" db="EMBL/GenBank/DDBJ databases">
        <authorList>
            <person name="Jaros S."/>
            <person name="Januszkiewicz K."/>
            <person name="Wedrychowicz H."/>
        </authorList>
    </citation>
    <scope>NUCLEOTIDE SEQUENCE [LARGE SCALE GENOMIC DNA]</scope>
    <source>
        <strain evidence="5">DX253</strain>
    </source>
</reference>
<sequence length="183" mass="19749">MPNPSGRDDHPCRSTRAARSHRRGSWFGHGQITSTEKSGFGRFLDDIVYAFADVSLPLIPFLWYVRVGAPNRFFGLKTSAFVGWMTMVVVTALIRGGWLPPLATETRGWVSLAPALLLFRLVYFNAVLAAVAYGGGTVANAIGLPLVSVAFSMGLASVGIAAFPRLAELFCDRFLVSGVRPGD</sequence>
<keyword evidence="7" id="KW-1185">Reference proteome</keyword>
<evidence type="ECO:0000313" key="4">
    <source>
        <dbReference type="EMBL" id="EFW93215.1"/>
    </source>
</evidence>
<feature type="transmembrane region" description="Helical" evidence="2">
    <location>
        <begin position="141"/>
        <end position="163"/>
    </location>
</feature>
<evidence type="ECO:0000259" key="3">
    <source>
        <dbReference type="Pfam" id="PF26650"/>
    </source>
</evidence>
<evidence type="ECO:0000256" key="1">
    <source>
        <dbReference type="SAM" id="MobiDB-lite"/>
    </source>
</evidence>
<feature type="transmembrane region" description="Helical" evidence="2">
    <location>
        <begin position="110"/>
        <end position="135"/>
    </location>
</feature>
<dbReference type="Proteomes" id="UP000003751">
    <property type="component" value="Unassembled WGS sequence"/>
</dbReference>
<reference evidence="7" key="3">
    <citation type="submission" date="2016-11" db="EMBL/GenBank/DDBJ databases">
        <authorList>
            <person name="Varghese N."/>
            <person name="Submissions S."/>
        </authorList>
    </citation>
    <scope>NUCLEOTIDE SEQUENCE [LARGE SCALE GENOMIC DNA]</scope>
    <source>
        <strain evidence="7">DX253</strain>
    </source>
</reference>
<dbReference type="EMBL" id="AEMG01000004">
    <property type="protein sequence ID" value="EFW93215.1"/>
    <property type="molecule type" value="Genomic_DNA"/>
</dbReference>
<dbReference type="OrthoDB" id="211656at2157"/>
<dbReference type="EMBL" id="FRAN01000002">
    <property type="protein sequence ID" value="SHK48203.1"/>
    <property type="molecule type" value="Genomic_DNA"/>
</dbReference>
<evidence type="ECO:0000256" key="2">
    <source>
        <dbReference type="SAM" id="Phobius"/>
    </source>
</evidence>
<accession>E7QQF1</accession>
<gene>
    <name evidence="5" type="ORF">SAMN05444342_1404</name>
    <name evidence="4" type="ORF">ZOD2009_05107</name>
</gene>
<keyword evidence="2" id="KW-1133">Transmembrane helix</keyword>
<evidence type="ECO:0000313" key="5">
    <source>
        <dbReference type="EMBL" id="SHK48203.1"/>
    </source>
</evidence>
<feature type="region of interest" description="Disordered" evidence="1">
    <location>
        <begin position="1"/>
        <end position="30"/>
    </location>
</feature>
<dbReference type="AlphaFoldDB" id="E7QQF1"/>
<feature type="transmembrane region" description="Helical" evidence="2">
    <location>
        <begin position="78"/>
        <end position="98"/>
    </location>
</feature>